<comment type="caution">
    <text evidence="1">The sequence shown here is derived from an EMBL/GenBank/DDBJ whole genome shotgun (WGS) entry which is preliminary data.</text>
</comment>
<dbReference type="InterPro" id="IPR027417">
    <property type="entry name" value="P-loop_NTPase"/>
</dbReference>
<proteinExistence type="predicted"/>
<keyword evidence="2" id="KW-1185">Reference proteome</keyword>
<evidence type="ECO:0000313" key="2">
    <source>
        <dbReference type="Proteomes" id="UP001305779"/>
    </source>
</evidence>
<dbReference type="PANTHER" id="PTHR48312:SF1">
    <property type="entry name" value="SULFOTRANSFERASE"/>
    <property type="match status" value="1"/>
</dbReference>
<organism evidence="1 2">
    <name type="scientific">Zasmidium cellare</name>
    <name type="common">Wine cellar mold</name>
    <name type="synonym">Racodium cellare</name>
    <dbReference type="NCBI Taxonomy" id="395010"/>
    <lineage>
        <taxon>Eukaryota</taxon>
        <taxon>Fungi</taxon>
        <taxon>Dikarya</taxon>
        <taxon>Ascomycota</taxon>
        <taxon>Pezizomycotina</taxon>
        <taxon>Dothideomycetes</taxon>
        <taxon>Dothideomycetidae</taxon>
        <taxon>Mycosphaerellales</taxon>
        <taxon>Mycosphaerellaceae</taxon>
        <taxon>Zasmidium</taxon>
    </lineage>
</organism>
<dbReference type="Gene3D" id="3.40.50.300">
    <property type="entry name" value="P-loop containing nucleotide triphosphate hydrolases"/>
    <property type="match status" value="1"/>
</dbReference>
<name>A0ABR0E751_ZASCE</name>
<dbReference type="Proteomes" id="UP001305779">
    <property type="component" value="Unassembled WGS sequence"/>
</dbReference>
<accession>A0ABR0E751</accession>
<reference evidence="1 2" key="1">
    <citation type="journal article" date="2023" name="G3 (Bethesda)">
        <title>A chromosome-level genome assembly of Zasmidium syzygii isolated from banana leaves.</title>
        <authorList>
            <person name="van Westerhoven A.C."/>
            <person name="Mehrabi R."/>
            <person name="Talebi R."/>
            <person name="Steentjes M.B.F."/>
            <person name="Corcolon B."/>
            <person name="Chong P.A."/>
            <person name="Kema G.H.J."/>
            <person name="Seidl M.F."/>
        </authorList>
    </citation>
    <scope>NUCLEOTIDE SEQUENCE [LARGE SCALE GENOMIC DNA]</scope>
    <source>
        <strain evidence="1 2">P124</strain>
    </source>
</reference>
<dbReference type="EMBL" id="JAXOVC010000009">
    <property type="protein sequence ID" value="KAK4497051.1"/>
    <property type="molecule type" value="Genomic_DNA"/>
</dbReference>
<evidence type="ECO:0008006" key="3">
    <source>
        <dbReference type="Google" id="ProtNLM"/>
    </source>
</evidence>
<protein>
    <recommendedName>
        <fullName evidence="3">Sulfotransferase</fullName>
    </recommendedName>
</protein>
<gene>
    <name evidence="1" type="ORF">PRZ48_011500</name>
</gene>
<dbReference type="SUPFAM" id="SSF52540">
    <property type="entry name" value="P-loop containing nucleoside triphosphate hydrolases"/>
    <property type="match status" value="1"/>
</dbReference>
<dbReference type="PANTHER" id="PTHR48312">
    <property type="match status" value="1"/>
</dbReference>
<evidence type="ECO:0000313" key="1">
    <source>
        <dbReference type="EMBL" id="KAK4497051.1"/>
    </source>
</evidence>
<sequence length="310" mass="35831">MIATKEATKPSQIVFWSLPRSGCHMLEKVVFSKQENLKWLWHPHEPPIYPLFKWLSGDDVENEAEPNRKEYDAKSVESNKKWVAALKEAQDANQTLYMHEHALTTISAKRVLEVVTSPKSSQRPDHKQNFTTIPDEVLLHPGTIPLITIRHPVLAVPSNYRATNSLYTGTKRKNWIVNTSLAFNRDLYDYYVAHGIEPIVADSDDYMSSEAFVRHLTSKLGLDPAKAVVSWPKSTEKEKQDMHPMLLQVQATLVDSEGIKPARASRNIDLEAEREKWKEEFSQEELELMEELVEIAMPHYEYLRERRLRV</sequence>